<dbReference type="AlphaFoldDB" id="F0I293"/>
<name>F0I293_STRSA</name>
<sequence length="53" mass="6086">MKKEKLDLIYQALFYNLGRVVSRSHGQPDDIDLGKAWLKDQLPHLNFGGDSRT</sequence>
<evidence type="ECO:0000313" key="1">
    <source>
        <dbReference type="EMBL" id="EGD29552.1"/>
    </source>
</evidence>
<gene>
    <name evidence="1" type="ORF">HMPREF9381_1065</name>
</gene>
<accession>F0I293</accession>
<dbReference type="PATRIC" id="fig|888809.3.peg.1048"/>
<evidence type="ECO:0000313" key="2">
    <source>
        <dbReference type="Proteomes" id="UP000003332"/>
    </source>
</evidence>
<dbReference type="HOGENOM" id="CLU_3066846_0_0_9"/>
<protein>
    <submittedName>
        <fullName evidence="1">Uncharacterized protein</fullName>
    </submittedName>
</protein>
<organism evidence="1 2">
    <name type="scientific">Streptococcus sanguinis SK72</name>
    <dbReference type="NCBI Taxonomy" id="888809"/>
    <lineage>
        <taxon>Bacteria</taxon>
        <taxon>Bacillati</taxon>
        <taxon>Bacillota</taxon>
        <taxon>Bacilli</taxon>
        <taxon>Lactobacillales</taxon>
        <taxon>Streptococcaceae</taxon>
        <taxon>Streptococcus</taxon>
    </lineage>
</organism>
<comment type="caution">
    <text evidence="1">The sequence shown here is derived from an EMBL/GenBank/DDBJ whole genome shotgun (WGS) entry which is preliminary data.</text>
</comment>
<dbReference type="EMBL" id="AEXV01000007">
    <property type="protein sequence ID" value="EGD29552.1"/>
    <property type="molecule type" value="Genomic_DNA"/>
</dbReference>
<reference evidence="1 2" key="1">
    <citation type="submission" date="2011-02" db="EMBL/GenBank/DDBJ databases">
        <authorList>
            <person name="Muzny D."/>
            <person name="Qin X."/>
            <person name="Deng J."/>
            <person name="Jiang H."/>
            <person name="Liu Y."/>
            <person name="Qu J."/>
            <person name="Song X.-Z."/>
            <person name="Zhang L."/>
            <person name="Thornton R."/>
            <person name="Coyle M."/>
            <person name="Francisco L."/>
            <person name="Jackson L."/>
            <person name="Javaid M."/>
            <person name="Korchina V."/>
            <person name="Kovar C."/>
            <person name="Mata R."/>
            <person name="Mathew T."/>
            <person name="Ngo R."/>
            <person name="Nguyen L."/>
            <person name="Nguyen N."/>
            <person name="Okwuonu G."/>
            <person name="Ongeri F."/>
            <person name="Pham C."/>
            <person name="Simmons D."/>
            <person name="Wilczek-Boney K."/>
            <person name="Hale W."/>
            <person name="Jakkamsetti A."/>
            <person name="Pham P."/>
            <person name="Ruth R."/>
            <person name="San Lucas F."/>
            <person name="Warren J."/>
            <person name="Zhang J."/>
            <person name="Zhao Z."/>
            <person name="Zhou C."/>
            <person name="Zhu D."/>
            <person name="Lee S."/>
            <person name="Bess C."/>
            <person name="Blankenburg K."/>
            <person name="Forbes L."/>
            <person name="Fu Q."/>
            <person name="Gubbala S."/>
            <person name="Hirani K."/>
            <person name="Jayaseelan J.C."/>
            <person name="Lara F."/>
            <person name="Munidasa M."/>
            <person name="Palculict T."/>
            <person name="Patil S."/>
            <person name="Pu L.-L."/>
            <person name="Saada N."/>
            <person name="Tang L."/>
            <person name="Weissenberger G."/>
            <person name="Zhu Y."/>
            <person name="Hemphill L."/>
            <person name="Shang Y."/>
            <person name="Youmans B."/>
            <person name="Ayvaz T."/>
            <person name="Ross M."/>
            <person name="Santibanez J."/>
            <person name="Aqrawi P."/>
            <person name="Gross S."/>
            <person name="Joshi V."/>
            <person name="Fowler G."/>
            <person name="Nazareth L."/>
            <person name="Reid J."/>
            <person name="Worley K."/>
            <person name="Petrosino J."/>
            <person name="Highlander S."/>
            <person name="Gibbs R."/>
        </authorList>
    </citation>
    <scope>NUCLEOTIDE SEQUENCE [LARGE SCALE GENOMIC DNA]</scope>
    <source>
        <strain evidence="1 2">SK72</strain>
    </source>
</reference>
<proteinExistence type="predicted"/>
<dbReference type="Proteomes" id="UP000003332">
    <property type="component" value="Unassembled WGS sequence"/>
</dbReference>